<evidence type="ECO:0000256" key="3">
    <source>
        <dbReference type="ARBA" id="ARBA00022490"/>
    </source>
</evidence>
<keyword evidence="4 12" id="KW-0698">rRNA processing</keyword>
<feature type="binding site" evidence="12">
    <location>
        <position position="289"/>
    </location>
    <ligand>
        <name>S-adenosyl-L-methionine</name>
        <dbReference type="ChEBI" id="CHEBI:59789"/>
    </ligand>
</feature>
<feature type="binding site" evidence="12">
    <location>
        <begin position="213"/>
        <end position="215"/>
    </location>
    <ligand>
        <name>S-adenosyl-L-methionine</name>
        <dbReference type="ChEBI" id="CHEBI:59789"/>
    </ligand>
</feature>
<feature type="binding site" evidence="12">
    <location>
        <position position="115"/>
    </location>
    <ligand>
        <name>[4Fe-4S] cluster</name>
        <dbReference type="ChEBI" id="CHEBI:49883"/>
        <note>4Fe-4S-S-AdoMet</note>
    </ligand>
</feature>
<comment type="subcellular location">
    <subcellularLocation>
        <location evidence="1 12">Cytoplasm</location>
    </subcellularLocation>
</comment>
<feature type="active site" description="Proton acceptor" evidence="12">
    <location>
        <position position="91"/>
    </location>
</feature>
<dbReference type="InterPro" id="IPR048641">
    <property type="entry name" value="RlmN_N"/>
</dbReference>
<keyword evidence="6 12" id="KW-0808">Transferase</keyword>
<evidence type="ECO:0000256" key="12">
    <source>
        <dbReference type="HAMAP-Rule" id="MF_01849"/>
    </source>
</evidence>
<feature type="domain" description="Radical SAM core" evidence="13">
    <location>
        <begin position="97"/>
        <end position="327"/>
    </location>
</feature>
<proteinExistence type="inferred from homology"/>
<keyword evidence="5 12" id="KW-0489">Methyltransferase</keyword>
<evidence type="ECO:0000313" key="14">
    <source>
        <dbReference type="EMBL" id="MCC9294671.1"/>
    </source>
</evidence>
<dbReference type="CDD" id="cd01335">
    <property type="entry name" value="Radical_SAM"/>
    <property type="match status" value="1"/>
</dbReference>
<dbReference type="InterPro" id="IPR040072">
    <property type="entry name" value="Methyltransferase_A"/>
</dbReference>
<dbReference type="SFLD" id="SFLDG01062">
    <property type="entry name" value="methyltransferase_(Class_A)"/>
    <property type="match status" value="1"/>
</dbReference>
<keyword evidence="12" id="KW-1015">Disulfide bond</keyword>
<keyword evidence="8 12" id="KW-0819">tRNA processing</keyword>
<dbReference type="InterPro" id="IPR027492">
    <property type="entry name" value="RNA_MTrfase_RlmN"/>
</dbReference>
<evidence type="ECO:0000256" key="11">
    <source>
        <dbReference type="ARBA" id="ARBA00023014"/>
    </source>
</evidence>
<keyword evidence="11 12" id="KW-0411">Iron-sulfur</keyword>
<comment type="function">
    <text evidence="12">Specifically methylates position 2 of adenine 2503 in 23S rRNA and position 2 of adenine 37 in tRNAs.</text>
</comment>
<dbReference type="GO" id="GO:0008168">
    <property type="term" value="F:methyltransferase activity"/>
    <property type="evidence" value="ECO:0007669"/>
    <property type="project" value="UniProtKB-KW"/>
</dbReference>
<reference evidence="14" key="1">
    <citation type="submission" date="2021-11" db="EMBL/GenBank/DDBJ databases">
        <authorList>
            <person name="Qingchun L."/>
            <person name="Dong Z."/>
            <person name="Zongwei Q."/>
            <person name="Jia Z."/>
            <person name="Duotao L."/>
        </authorList>
    </citation>
    <scope>NUCLEOTIDE SEQUENCE</scope>
    <source>
        <strain evidence="14">WLY-B-L2</strain>
    </source>
</reference>
<organism evidence="14 15">
    <name type="scientific">Clostridium aromativorans</name>
    <dbReference type="NCBI Taxonomy" id="2836848"/>
    <lineage>
        <taxon>Bacteria</taxon>
        <taxon>Bacillati</taxon>
        <taxon>Bacillota</taxon>
        <taxon>Clostridia</taxon>
        <taxon>Eubacteriales</taxon>
        <taxon>Clostridiaceae</taxon>
        <taxon>Clostridium</taxon>
    </lineage>
</organism>
<dbReference type="PANTHER" id="PTHR30544">
    <property type="entry name" value="23S RRNA METHYLTRANSFERASE"/>
    <property type="match status" value="1"/>
</dbReference>
<feature type="active site" description="S-methylcysteine intermediate" evidence="12">
    <location>
        <position position="332"/>
    </location>
</feature>
<keyword evidence="2 12" id="KW-0004">4Fe-4S</keyword>
<protein>
    <recommendedName>
        <fullName evidence="12">Probable dual-specificity RNA methyltransferase RlmN</fullName>
        <ecNumber evidence="12">2.1.1.192</ecNumber>
    </recommendedName>
    <alternativeName>
        <fullName evidence="12">23S rRNA (adenine(2503)-C(2))-methyltransferase</fullName>
    </alternativeName>
    <alternativeName>
        <fullName evidence="12">23S rRNA m2A2503 methyltransferase</fullName>
    </alternativeName>
    <alternativeName>
        <fullName evidence="12">Ribosomal RNA large subunit methyltransferase N</fullName>
    </alternativeName>
    <alternativeName>
        <fullName evidence="12">tRNA (adenine(37)-C(2))-methyltransferase</fullName>
    </alternativeName>
    <alternativeName>
        <fullName evidence="12">tRNA m2A37 methyltransferase</fullName>
    </alternativeName>
</protein>
<keyword evidence="7 12" id="KW-0949">S-adenosyl-L-methionine</keyword>
<dbReference type="Pfam" id="PF21016">
    <property type="entry name" value="RlmN_N"/>
    <property type="match status" value="1"/>
</dbReference>
<dbReference type="SUPFAM" id="SSF102114">
    <property type="entry name" value="Radical SAM enzymes"/>
    <property type="match status" value="1"/>
</dbReference>
<dbReference type="InterPro" id="IPR007197">
    <property type="entry name" value="rSAM"/>
</dbReference>
<dbReference type="NCBIfam" id="TIGR00048">
    <property type="entry name" value="rRNA_mod_RlmN"/>
    <property type="match status" value="1"/>
</dbReference>
<dbReference type="Gene3D" id="3.20.20.70">
    <property type="entry name" value="Aldolase class I"/>
    <property type="match status" value="1"/>
</dbReference>
<evidence type="ECO:0000313" key="15">
    <source>
        <dbReference type="Proteomes" id="UP001165422"/>
    </source>
</evidence>
<keyword evidence="9 12" id="KW-0479">Metal-binding</keyword>
<keyword evidence="15" id="KW-1185">Reference proteome</keyword>
<evidence type="ECO:0000256" key="7">
    <source>
        <dbReference type="ARBA" id="ARBA00022691"/>
    </source>
</evidence>
<keyword evidence="3 12" id="KW-0963">Cytoplasm</keyword>
<gene>
    <name evidence="12 14" type="primary">rlmN</name>
    <name evidence="14" type="ORF">LN736_07345</name>
</gene>
<feature type="binding site" evidence="12">
    <location>
        <begin position="158"/>
        <end position="159"/>
    </location>
    <ligand>
        <name>S-adenosyl-L-methionine</name>
        <dbReference type="ChEBI" id="CHEBI:59789"/>
    </ligand>
</feature>
<keyword evidence="10 12" id="KW-0408">Iron</keyword>
<comment type="catalytic activity">
    <reaction evidence="12">
        <text>adenosine(37) in tRNA + 2 reduced [2Fe-2S]-[ferredoxin] + 2 S-adenosyl-L-methionine = 2-methyladenosine(37) in tRNA + 5'-deoxyadenosine + L-methionine + 2 oxidized [2Fe-2S]-[ferredoxin] + S-adenosyl-L-homocysteine</text>
        <dbReference type="Rhea" id="RHEA:43332"/>
        <dbReference type="Rhea" id="RHEA-COMP:10000"/>
        <dbReference type="Rhea" id="RHEA-COMP:10001"/>
        <dbReference type="Rhea" id="RHEA-COMP:10162"/>
        <dbReference type="Rhea" id="RHEA-COMP:10485"/>
        <dbReference type="ChEBI" id="CHEBI:17319"/>
        <dbReference type="ChEBI" id="CHEBI:33737"/>
        <dbReference type="ChEBI" id="CHEBI:33738"/>
        <dbReference type="ChEBI" id="CHEBI:57844"/>
        <dbReference type="ChEBI" id="CHEBI:57856"/>
        <dbReference type="ChEBI" id="CHEBI:59789"/>
        <dbReference type="ChEBI" id="CHEBI:74411"/>
        <dbReference type="ChEBI" id="CHEBI:74497"/>
        <dbReference type="EC" id="2.1.1.192"/>
    </reaction>
</comment>
<dbReference type="SFLD" id="SFLDS00029">
    <property type="entry name" value="Radical_SAM"/>
    <property type="match status" value="1"/>
</dbReference>
<dbReference type="InterPro" id="IPR058240">
    <property type="entry name" value="rSAM_sf"/>
</dbReference>
<dbReference type="Gene3D" id="1.10.150.530">
    <property type="match status" value="1"/>
</dbReference>
<evidence type="ECO:0000256" key="5">
    <source>
        <dbReference type="ARBA" id="ARBA00022603"/>
    </source>
</evidence>
<dbReference type="Proteomes" id="UP001165422">
    <property type="component" value="Unassembled WGS sequence"/>
</dbReference>
<sequence>MYNIFDFNMEDLRNWMKNNGESQFRASQIMDWLYKNGQWNFDCMTNIPKSLVKKLKTNFYIEIPELVKSYQSKLKDTTKFLYKYRDGNIIETVVMKYKHGNSICVSTQVGCRMGCKFCASTVGGMVRNLSSGEILAQVLRSQSEIDERISNVVLMGSGEPLDNYDNVLKFLKMISCDYSLNIGQRHITLSTCGIVPKIRQLAGENLQITLAISLHSPDDINRIKIMPIANKYSIKEIIDSCRYYIDKTGRRISFEYALVRGVNDSLKCAEGLTRLLRGLLCHVNLIPVNEVKENDFKKSSLDNIKGFYNKLVENKIEVTIRREMGSDINAACGQLRRSYLESKRYRKGVENGGDLVRCGQSKKTK</sequence>
<comment type="similarity">
    <text evidence="12">Belongs to the radical SAM superfamily. RlmN family.</text>
</comment>
<evidence type="ECO:0000256" key="4">
    <source>
        <dbReference type="ARBA" id="ARBA00022552"/>
    </source>
</evidence>
<accession>A0ABS8N4E3</accession>
<feature type="binding site" evidence="12">
    <location>
        <position position="118"/>
    </location>
    <ligand>
        <name>[4Fe-4S] cluster</name>
        <dbReference type="ChEBI" id="CHEBI:49883"/>
        <note>4Fe-4S-S-AdoMet</note>
    </ligand>
</feature>
<dbReference type="HAMAP" id="MF_01849">
    <property type="entry name" value="RNA_methyltr_RlmN"/>
    <property type="match status" value="1"/>
</dbReference>
<dbReference type="RefSeq" id="WP_150355866.1">
    <property type="nucleotide sequence ID" value="NZ_JAJJPB010000006.1"/>
</dbReference>
<evidence type="ECO:0000256" key="8">
    <source>
        <dbReference type="ARBA" id="ARBA00022694"/>
    </source>
</evidence>
<evidence type="ECO:0000256" key="10">
    <source>
        <dbReference type="ARBA" id="ARBA00023004"/>
    </source>
</evidence>
<evidence type="ECO:0000256" key="2">
    <source>
        <dbReference type="ARBA" id="ARBA00022485"/>
    </source>
</evidence>
<evidence type="ECO:0000256" key="6">
    <source>
        <dbReference type="ARBA" id="ARBA00022679"/>
    </source>
</evidence>
<dbReference type="EC" id="2.1.1.192" evidence="12"/>
<comment type="cofactor">
    <cofactor evidence="12">
        <name>[4Fe-4S] cluster</name>
        <dbReference type="ChEBI" id="CHEBI:49883"/>
    </cofactor>
    <text evidence="12">Binds 1 [4Fe-4S] cluster. The cluster is coordinated with 3 cysteines and an exchangeable S-adenosyl-L-methionine.</text>
</comment>
<name>A0ABS8N4E3_9CLOT</name>
<dbReference type="PANTHER" id="PTHR30544:SF5">
    <property type="entry name" value="RADICAL SAM CORE DOMAIN-CONTAINING PROTEIN"/>
    <property type="match status" value="1"/>
</dbReference>
<evidence type="ECO:0000256" key="1">
    <source>
        <dbReference type="ARBA" id="ARBA00004496"/>
    </source>
</evidence>
<comment type="catalytic activity">
    <reaction evidence="12">
        <text>adenosine(2503) in 23S rRNA + 2 reduced [2Fe-2S]-[ferredoxin] + 2 S-adenosyl-L-methionine = 2-methyladenosine(2503) in 23S rRNA + 5'-deoxyadenosine + L-methionine + 2 oxidized [2Fe-2S]-[ferredoxin] + S-adenosyl-L-homocysteine</text>
        <dbReference type="Rhea" id="RHEA:42916"/>
        <dbReference type="Rhea" id="RHEA-COMP:10000"/>
        <dbReference type="Rhea" id="RHEA-COMP:10001"/>
        <dbReference type="Rhea" id="RHEA-COMP:10152"/>
        <dbReference type="Rhea" id="RHEA-COMP:10282"/>
        <dbReference type="ChEBI" id="CHEBI:17319"/>
        <dbReference type="ChEBI" id="CHEBI:33737"/>
        <dbReference type="ChEBI" id="CHEBI:33738"/>
        <dbReference type="ChEBI" id="CHEBI:57844"/>
        <dbReference type="ChEBI" id="CHEBI:57856"/>
        <dbReference type="ChEBI" id="CHEBI:59789"/>
        <dbReference type="ChEBI" id="CHEBI:74411"/>
        <dbReference type="ChEBI" id="CHEBI:74497"/>
        <dbReference type="EC" id="2.1.1.192"/>
    </reaction>
</comment>
<feature type="binding site" evidence="12">
    <location>
        <position position="190"/>
    </location>
    <ligand>
        <name>S-adenosyl-L-methionine</name>
        <dbReference type="ChEBI" id="CHEBI:59789"/>
    </ligand>
</feature>
<evidence type="ECO:0000256" key="9">
    <source>
        <dbReference type="ARBA" id="ARBA00022723"/>
    </source>
</evidence>
<dbReference type="InterPro" id="IPR013785">
    <property type="entry name" value="Aldolase_TIM"/>
</dbReference>
<dbReference type="Pfam" id="PF04055">
    <property type="entry name" value="Radical_SAM"/>
    <property type="match status" value="1"/>
</dbReference>
<evidence type="ECO:0000259" key="13">
    <source>
        <dbReference type="PROSITE" id="PS51918"/>
    </source>
</evidence>
<dbReference type="EMBL" id="JAJJPB010000006">
    <property type="protein sequence ID" value="MCC9294671.1"/>
    <property type="molecule type" value="Genomic_DNA"/>
</dbReference>
<feature type="binding site" evidence="12">
    <location>
        <position position="111"/>
    </location>
    <ligand>
        <name>[4Fe-4S] cluster</name>
        <dbReference type="ChEBI" id="CHEBI:49883"/>
        <note>4Fe-4S-S-AdoMet</note>
    </ligand>
</feature>
<comment type="miscellaneous">
    <text evidence="12">Reaction proceeds by a ping-pong mechanism involving intermediate methylation of a conserved cysteine residue.</text>
</comment>
<dbReference type="PROSITE" id="PS51918">
    <property type="entry name" value="RADICAL_SAM"/>
    <property type="match status" value="1"/>
</dbReference>
<dbReference type="GO" id="GO:0032259">
    <property type="term" value="P:methylation"/>
    <property type="evidence" value="ECO:0007669"/>
    <property type="project" value="UniProtKB-KW"/>
</dbReference>
<dbReference type="InterPro" id="IPR004383">
    <property type="entry name" value="rRNA_lsu_MTrfase_RlmN/Cfr"/>
</dbReference>
<dbReference type="SFLD" id="SFLDF00275">
    <property type="entry name" value="adenosine_C2_methyltransferase"/>
    <property type="match status" value="1"/>
</dbReference>
<comment type="caution">
    <text evidence="12">Lacks conserved residue(s) required for the propagation of feature annotation.</text>
</comment>
<dbReference type="PIRSF" id="PIRSF006004">
    <property type="entry name" value="CHP00048"/>
    <property type="match status" value="1"/>
</dbReference>
<comment type="caution">
    <text evidence="14">The sequence shown here is derived from an EMBL/GenBank/DDBJ whole genome shotgun (WGS) entry which is preliminary data.</text>
</comment>